<dbReference type="Proteomes" id="UP000187209">
    <property type="component" value="Unassembled WGS sequence"/>
</dbReference>
<dbReference type="Gene3D" id="1.25.40.20">
    <property type="entry name" value="Ankyrin repeat-containing domain"/>
    <property type="match status" value="2"/>
</dbReference>
<dbReference type="PANTHER" id="PTHR24174">
    <property type="entry name" value="ANKYRIN REPEAT AND STERILE ALPHA MOTIF DOMAIN-CONTAINING PROTEIN 1"/>
    <property type="match status" value="1"/>
</dbReference>
<reference evidence="5 6" key="1">
    <citation type="submission" date="2016-11" db="EMBL/GenBank/DDBJ databases">
        <title>The macronuclear genome of Stentor coeruleus: a giant cell with tiny introns.</title>
        <authorList>
            <person name="Slabodnick M."/>
            <person name="Ruby J.G."/>
            <person name="Reiff S.B."/>
            <person name="Swart E.C."/>
            <person name="Gosai S."/>
            <person name="Prabakaran S."/>
            <person name="Witkowska E."/>
            <person name="Larue G.E."/>
            <person name="Fisher S."/>
            <person name="Freeman R.M."/>
            <person name="Gunawardena J."/>
            <person name="Chu W."/>
            <person name="Stover N.A."/>
            <person name="Gregory B.D."/>
            <person name="Nowacki M."/>
            <person name="Derisi J."/>
            <person name="Roy S.W."/>
            <person name="Marshall W.F."/>
            <person name="Sood P."/>
        </authorList>
    </citation>
    <scope>NUCLEOTIDE SEQUENCE [LARGE SCALE GENOMIC DNA]</scope>
    <source>
        <strain evidence="5">WM001</strain>
    </source>
</reference>
<dbReference type="OrthoDB" id="430364at2759"/>
<gene>
    <name evidence="5" type="ORF">SteCoe_26827</name>
</gene>
<dbReference type="Pfam" id="PF12796">
    <property type="entry name" value="Ank_2"/>
    <property type="match status" value="1"/>
</dbReference>
<dbReference type="Gene3D" id="1.10.150.50">
    <property type="entry name" value="Transcription Factor, Ets-1"/>
    <property type="match status" value="2"/>
</dbReference>
<dbReference type="SUPFAM" id="SSF48403">
    <property type="entry name" value="Ankyrin repeat"/>
    <property type="match status" value="1"/>
</dbReference>
<dbReference type="PROSITE" id="PS50297">
    <property type="entry name" value="ANK_REP_REGION"/>
    <property type="match status" value="3"/>
</dbReference>
<feature type="repeat" description="ANK" evidence="3">
    <location>
        <begin position="146"/>
        <end position="178"/>
    </location>
</feature>
<comment type="caution">
    <text evidence="5">The sequence shown here is derived from an EMBL/GenBank/DDBJ whole genome shotgun (WGS) entry which is preliminary data.</text>
</comment>
<evidence type="ECO:0000259" key="4">
    <source>
        <dbReference type="PROSITE" id="PS50105"/>
    </source>
</evidence>
<feature type="repeat" description="ANK" evidence="3">
    <location>
        <begin position="46"/>
        <end position="78"/>
    </location>
</feature>
<dbReference type="Pfam" id="PF07647">
    <property type="entry name" value="SAM_2"/>
    <property type="match status" value="1"/>
</dbReference>
<dbReference type="SUPFAM" id="SSF47769">
    <property type="entry name" value="SAM/Pointed domain"/>
    <property type="match status" value="2"/>
</dbReference>
<dbReference type="AlphaFoldDB" id="A0A1R2BBY5"/>
<keyword evidence="2 3" id="KW-0040">ANK repeat</keyword>
<feature type="repeat" description="ANK" evidence="3">
    <location>
        <begin position="112"/>
        <end position="144"/>
    </location>
</feature>
<sequence>MRLSPISKKSTPESHYENFCKEGNLKKINELLQATPEILNLRDQHLGLTLLANSIKYGQTELSQFLLTQGADPNISNIIGETPLHIAVDNSDFDSAKLLLQYKAEPNCMTVDGETPLHHSAFIGDKKMMNVLLSYGADPNIVDTILGRSPLHCAVQCEHIECIQLLLNYGADVNIKDKEGCSSISTCESIEILKILEDNRDRILKNPLRSIPETYSSDEEKNSYRYSFTSSSVSVSFSITESSFASLPSEIMPTQKFGSEDTTASVQIFNSEDLKLIKFLKSIKMLSYKDILINEGFDDMDLIVYQMSSPLPITHDILESIGIIKHGHRARILMKLEQTADVVIANKTQDKNTIDVEWECCQPKHTYTPGVNNLKDWLGLLKLDKYLKMFEQAGYEDLQFLVSLMNSKYPIDDGLLEKIGVEKLGYRMRVLGKLMEDAKNIISRSATGKDACNLL</sequence>
<dbReference type="InterPro" id="IPR013761">
    <property type="entry name" value="SAM/pointed_sf"/>
</dbReference>
<evidence type="ECO:0000256" key="2">
    <source>
        <dbReference type="ARBA" id="ARBA00023043"/>
    </source>
</evidence>
<accession>A0A1R2BBY5</accession>
<evidence type="ECO:0000256" key="3">
    <source>
        <dbReference type="PROSITE-ProRule" id="PRU00023"/>
    </source>
</evidence>
<protein>
    <recommendedName>
        <fullName evidence="4">SAM domain-containing protein</fullName>
    </recommendedName>
</protein>
<dbReference type="EMBL" id="MPUH01000762">
    <property type="protein sequence ID" value="OMJ74274.1"/>
    <property type="molecule type" value="Genomic_DNA"/>
</dbReference>
<dbReference type="InterPro" id="IPR001660">
    <property type="entry name" value="SAM"/>
</dbReference>
<dbReference type="PRINTS" id="PR01415">
    <property type="entry name" value="ANKYRIN"/>
</dbReference>
<keyword evidence="1" id="KW-0677">Repeat</keyword>
<dbReference type="SMART" id="SM00248">
    <property type="entry name" value="ANK"/>
    <property type="match status" value="4"/>
</dbReference>
<keyword evidence="6" id="KW-1185">Reference proteome</keyword>
<evidence type="ECO:0000256" key="1">
    <source>
        <dbReference type="ARBA" id="ARBA00022737"/>
    </source>
</evidence>
<name>A0A1R2BBY5_9CILI</name>
<feature type="domain" description="SAM" evidence="4">
    <location>
        <begin position="369"/>
        <end position="440"/>
    </location>
</feature>
<evidence type="ECO:0000313" key="5">
    <source>
        <dbReference type="EMBL" id="OMJ74274.1"/>
    </source>
</evidence>
<dbReference type="InterPro" id="IPR033635">
    <property type="entry name" value="ANKS1/Caskin"/>
</dbReference>
<dbReference type="PROSITE" id="PS50105">
    <property type="entry name" value="SAM_DOMAIN"/>
    <property type="match status" value="1"/>
</dbReference>
<feature type="repeat" description="ANK" evidence="3">
    <location>
        <begin position="79"/>
        <end position="111"/>
    </location>
</feature>
<evidence type="ECO:0000313" key="6">
    <source>
        <dbReference type="Proteomes" id="UP000187209"/>
    </source>
</evidence>
<organism evidence="5 6">
    <name type="scientific">Stentor coeruleus</name>
    <dbReference type="NCBI Taxonomy" id="5963"/>
    <lineage>
        <taxon>Eukaryota</taxon>
        <taxon>Sar</taxon>
        <taxon>Alveolata</taxon>
        <taxon>Ciliophora</taxon>
        <taxon>Postciliodesmatophora</taxon>
        <taxon>Heterotrichea</taxon>
        <taxon>Heterotrichida</taxon>
        <taxon>Stentoridae</taxon>
        <taxon>Stentor</taxon>
    </lineage>
</organism>
<dbReference type="PANTHER" id="PTHR24174:SF16">
    <property type="entry name" value="CASKIN-2"/>
    <property type="match status" value="1"/>
</dbReference>
<dbReference type="InterPro" id="IPR036770">
    <property type="entry name" value="Ankyrin_rpt-contain_sf"/>
</dbReference>
<dbReference type="InterPro" id="IPR002110">
    <property type="entry name" value="Ankyrin_rpt"/>
</dbReference>
<proteinExistence type="predicted"/>
<dbReference type="SMART" id="SM00454">
    <property type="entry name" value="SAM"/>
    <property type="match status" value="2"/>
</dbReference>
<dbReference type="PROSITE" id="PS50088">
    <property type="entry name" value="ANK_REPEAT"/>
    <property type="match status" value="4"/>
</dbReference>